<keyword evidence="2" id="KW-0378">Hydrolase</keyword>
<dbReference type="InterPro" id="IPR002925">
    <property type="entry name" value="Dienelactn_hydro"/>
</dbReference>
<dbReference type="InterPro" id="IPR051049">
    <property type="entry name" value="Dienelactone_hydrolase-like"/>
</dbReference>
<dbReference type="PANTHER" id="PTHR46623:SF6">
    <property type="entry name" value="ALPHA_BETA-HYDROLASES SUPERFAMILY PROTEIN"/>
    <property type="match status" value="1"/>
</dbReference>
<dbReference type="Proteomes" id="UP001372526">
    <property type="component" value="Unassembled WGS sequence"/>
</dbReference>
<gene>
    <name evidence="2" type="ORF">WAZ07_06190</name>
</gene>
<dbReference type="RefSeq" id="WP_336471728.1">
    <property type="nucleotide sequence ID" value="NZ_JBAWSX010000002.1"/>
</dbReference>
<feature type="domain" description="Dienelactone hydrolase" evidence="1">
    <location>
        <begin position="4"/>
        <end position="195"/>
    </location>
</feature>
<proteinExistence type="predicted"/>
<dbReference type="EMBL" id="JBAWSX010000002">
    <property type="protein sequence ID" value="MEI4800920.1"/>
    <property type="molecule type" value="Genomic_DNA"/>
</dbReference>
<dbReference type="Pfam" id="PF01738">
    <property type="entry name" value="DLH"/>
    <property type="match status" value="1"/>
</dbReference>
<evidence type="ECO:0000313" key="3">
    <source>
        <dbReference type="Proteomes" id="UP001372526"/>
    </source>
</evidence>
<evidence type="ECO:0000313" key="2">
    <source>
        <dbReference type="EMBL" id="MEI4800920.1"/>
    </source>
</evidence>
<dbReference type="InterPro" id="IPR029058">
    <property type="entry name" value="AB_hydrolase_fold"/>
</dbReference>
<accession>A0ABU8FE02</accession>
<evidence type="ECO:0000259" key="1">
    <source>
        <dbReference type="Pfam" id="PF01738"/>
    </source>
</evidence>
<organism evidence="2 3">
    <name type="scientific">Bacillus bruguierae</name>
    <dbReference type="NCBI Taxonomy" id="3127667"/>
    <lineage>
        <taxon>Bacteria</taxon>
        <taxon>Bacillati</taxon>
        <taxon>Bacillota</taxon>
        <taxon>Bacilli</taxon>
        <taxon>Bacillales</taxon>
        <taxon>Bacillaceae</taxon>
        <taxon>Bacillus</taxon>
    </lineage>
</organism>
<dbReference type="SUPFAM" id="SSF53474">
    <property type="entry name" value="alpha/beta-Hydrolases"/>
    <property type="match status" value="1"/>
</dbReference>
<protein>
    <submittedName>
        <fullName evidence="2">Dienelactone hydrolase family protein</fullName>
    </submittedName>
</protein>
<dbReference type="GO" id="GO:0016787">
    <property type="term" value="F:hydrolase activity"/>
    <property type="evidence" value="ECO:0007669"/>
    <property type="project" value="UniProtKB-KW"/>
</dbReference>
<keyword evidence="3" id="KW-1185">Reference proteome</keyword>
<comment type="caution">
    <text evidence="2">The sequence shown here is derived from an EMBL/GenBank/DDBJ whole genome shotgun (WGS) entry which is preliminary data.</text>
</comment>
<dbReference type="PANTHER" id="PTHR46623">
    <property type="entry name" value="CARBOXYMETHYLENEBUTENOLIDASE-RELATED"/>
    <property type="match status" value="1"/>
</dbReference>
<dbReference type="Gene3D" id="3.40.50.1820">
    <property type="entry name" value="alpha/beta hydrolase"/>
    <property type="match status" value="1"/>
</dbReference>
<sequence>MKQKTALLLLHEIYGINQHMEHVIHTLSSATIDVICPNLLQRSSPFHYDKESEAYLHFMKNVGFQQGKQQIEDMLAELRNNYTYVGVLGFSVGATIAWLCSEDSRIDFVIGCYGSRIRDYTNIVPKCKALLLFPANETSFSVSTLIESLQSKGHPLLNIKQFNGEHGFLDPFSTTYNEEAANQGYEMIRSFLQNITEK</sequence>
<name>A0ABU8FE02_9BACI</name>
<reference evidence="2 3" key="1">
    <citation type="submission" date="2024-01" db="EMBL/GenBank/DDBJ databases">
        <title>Seven novel Bacillus-like species.</title>
        <authorList>
            <person name="Liu G."/>
        </authorList>
    </citation>
    <scope>NUCLEOTIDE SEQUENCE [LARGE SCALE GENOMIC DNA]</scope>
    <source>
        <strain evidence="2 3">FJAT-51639</strain>
    </source>
</reference>